<dbReference type="PANTHER" id="PTHR11439:SF487">
    <property type="entry name" value="RNA-DIRECTED DNA POLYMERASE"/>
    <property type="match status" value="1"/>
</dbReference>
<proteinExistence type="predicted"/>
<organism evidence="2 3">
    <name type="scientific">Lithospermum erythrorhizon</name>
    <name type="common">Purple gromwell</name>
    <name type="synonym">Lithospermum officinale var. erythrorhizon</name>
    <dbReference type="NCBI Taxonomy" id="34254"/>
    <lineage>
        <taxon>Eukaryota</taxon>
        <taxon>Viridiplantae</taxon>
        <taxon>Streptophyta</taxon>
        <taxon>Embryophyta</taxon>
        <taxon>Tracheophyta</taxon>
        <taxon>Spermatophyta</taxon>
        <taxon>Magnoliopsida</taxon>
        <taxon>eudicotyledons</taxon>
        <taxon>Gunneridae</taxon>
        <taxon>Pentapetalae</taxon>
        <taxon>asterids</taxon>
        <taxon>lamiids</taxon>
        <taxon>Boraginales</taxon>
        <taxon>Boraginaceae</taxon>
        <taxon>Boraginoideae</taxon>
        <taxon>Lithospermeae</taxon>
        <taxon>Lithospermum</taxon>
    </lineage>
</organism>
<reference evidence="2 3" key="1">
    <citation type="submission" date="2024-01" db="EMBL/GenBank/DDBJ databases">
        <title>The complete chloroplast genome sequence of Lithospermum erythrorhizon: insights into the phylogenetic relationship among Boraginaceae species and the maternal lineages of purple gromwells.</title>
        <authorList>
            <person name="Okada T."/>
            <person name="Watanabe K."/>
        </authorList>
    </citation>
    <scope>NUCLEOTIDE SEQUENCE [LARGE SCALE GENOMIC DNA]</scope>
</reference>
<dbReference type="EMBL" id="BAABME010017444">
    <property type="protein sequence ID" value="GAA0150092.1"/>
    <property type="molecule type" value="Genomic_DNA"/>
</dbReference>
<comment type="caution">
    <text evidence="2">The sequence shown here is derived from an EMBL/GenBank/DDBJ whole genome shotgun (WGS) entry which is preliminary data.</text>
</comment>
<evidence type="ECO:0000256" key="1">
    <source>
        <dbReference type="SAM" id="MobiDB-lite"/>
    </source>
</evidence>
<dbReference type="PANTHER" id="PTHR11439">
    <property type="entry name" value="GAG-POL-RELATED RETROTRANSPOSON"/>
    <property type="match status" value="1"/>
</dbReference>
<evidence type="ECO:0000313" key="3">
    <source>
        <dbReference type="Proteomes" id="UP001454036"/>
    </source>
</evidence>
<evidence type="ECO:0000313" key="2">
    <source>
        <dbReference type="EMBL" id="GAA0150092.1"/>
    </source>
</evidence>
<name>A0AAV3PGN0_LITER</name>
<gene>
    <name evidence="2" type="ORF">LIER_37060</name>
</gene>
<dbReference type="CDD" id="cd09272">
    <property type="entry name" value="RNase_HI_RT_Ty1"/>
    <property type="match status" value="1"/>
</dbReference>
<feature type="compositionally biased region" description="Low complexity" evidence="1">
    <location>
        <begin position="345"/>
        <end position="360"/>
    </location>
</feature>
<sequence length="483" mass="52391">MTMRLEERYHDFMYGLNHELNRGSIRYALNTQESLPSLDTAYQKIREEESMRKANDTPIGWVSGLVGDTNHRGPRTGAVAGNRDGAQVASGGGAALHAVFSEPPEASHGIDPSRFQGGSGAAFPSMSQDQWQRLMSLIGNPDTPSSSSDCLMGKSTISLWIFDTWATVHATGTLVCLVDQFDYLCYPCLLPGDRVICSTRRDTVMLSSSLTLRDVLSVPNLHCIGNATELASCSSSVHFDIPEQSSMADGIFFGLDEYMEPAVGLDELAGASVEPLFAFSALDGAASPPLDKAASSPVEGAPSEAATPSAEAVVPPTEADLGRGRRERAPRRHLQDYVLNGLRHSSPPLSSTSPYSSLSSGVEPQPYRQTLAEYRSLTTLTCELKWLTGLLMGLGVSSDDVVPLYSDSQSALHLAHNHVFHEQSKHIEMNFHFVRDAIQDGTIVVSHVTTISQHVDFFTKPLGKQRFVFLLLKLGICDLHAPT</sequence>
<feature type="compositionally biased region" description="Low complexity" evidence="1">
    <location>
        <begin position="301"/>
        <end position="317"/>
    </location>
</feature>
<feature type="region of interest" description="Disordered" evidence="1">
    <location>
        <begin position="290"/>
        <end position="362"/>
    </location>
</feature>
<keyword evidence="3" id="KW-1185">Reference proteome</keyword>
<dbReference type="AlphaFoldDB" id="A0AAV3PGN0"/>
<dbReference type="Proteomes" id="UP001454036">
    <property type="component" value="Unassembled WGS sequence"/>
</dbReference>
<accession>A0AAV3PGN0</accession>
<protein>
    <submittedName>
        <fullName evidence="2">Uncharacterized protein</fullName>
    </submittedName>
</protein>